<dbReference type="RefSeq" id="WP_061209992.1">
    <property type="nucleotide sequence ID" value="NZ_BCNK01000003.1"/>
</dbReference>
<gene>
    <name evidence="1" type="ORF">GSU20_01885</name>
</gene>
<organism evidence="1 2">
    <name type="scientific">Campylobacter jejuni</name>
    <dbReference type="NCBI Taxonomy" id="197"/>
    <lineage>
        <taxon>Bacteria</taxon>
        <taxon>Pseudomonadati</taxon>
        <taxon>Campylobacterota</taxon>
        <taxon>Epsilonproteobacteria</taxon>
        <taxon>Campylobacterales</taxon>
        <taxon>Campylobacteraceae</taxon>
        <taxon>Campylobacter</taxon>
    </lineage>
</organism>
<evidence type="ECO:0000313" key="2">
    <source>
        <dbReference type="Proteomes" id="UP000478805"/>
    </source>
</evidence>
<name>A0A5T0SDF1_CAMJU</name>
<accession>A0A5T0SDF1</accession>
<comment type="caution">
    <text evidence="1">The sequence shown here is derived from an EMBL/GenBank/DDBJ whole genome shotgun (WGS) entry which is preliminary data.</text>
</comment>
<dbReference type="EMBL" id="AANOVI010000001">
    <property type="protein sequence ID" value="EDP8233770.1"/>
    <property type="molecule type" value="Genomic_DNA"/>
</dbReference>
<proteinExistence type="predicted"/>
<protein>
    <submittedName>
        <fullName evidence="1">Uncharacterized protein</fullName>
    </submittedName>
</protein>
<dbReference type="AlphaFoldDB" id="A0A5T0SDF1"/>
<evidence type="ECO:0000313" key="1">
    <source>
        <dbReference type="EMBL" id="EDP8233770.1"/>
    </source>
</evidence>
<reference evidence="1 2" key="1">
    <citation type="submission" date="2020-01" db="EMBL/GenBank/DDBJ databases">
        <authorList>
            <consortium name="PulseNet: The National Subtyping Network for Foodborne Disease Surveillance"/>
            <person name="Tarr C.L."/>
            <person name="Trees E."/>
            <person name="Katz L.S."/>
            <person name="Carleton-Romer H.A."/>
            <person name="Stroika S."/>
            <person name="Kucerova Z."/>
            <person name="Roache K.F."/>
            <person name="Sabol A.L."/>
            <person name="Besser J."/>
            <person name="Gerner-Smidt P."/>
        </authorList>
    </citation>
    <scope>NUCLEOTIDE SEQUENCE [LARGE SCALE GENOMIC DNA]</scope>
    <source>
        <strain evidence="1 2">PNUSAC014094</strain>
    </source>
</reference>
<dbReference type="Proteomes" id="UP000478805">
    <property type="component" value="Unassembled WGS sequence"/>
</dbReference>
<sequence length="177" mass="20681">MQINQNSNYINENSNNSHKFSNNFKQDENSLWNTPFKVLLKEVEEFVGSKIKKFKEELVLNKKTGEYEKKMVPDEEAYREHIRLKLEEQTKEKISTQVNEKINGKLNLDLEKQDIKNNKQEINSRKSNTQEGISYIQMQAEAKYHAKNSPIFGNSKKQEENNKDFFNVFSAPVGSSV</sequence>